<evidence type="ECO:0000256" key="4">
    <source>
        <dbReference type="ARBA" id="ARBA00023033"/>
    </source>
</evidence>
<keyword evidence="3" id="KW-0560">Oxidoreductase</keyword>
<protein>
    <submittedName>
        <fullName evidence="6">LLM class flavin-dependent oxidoreductase</fullName>
    </submittedName>
</protein>
<organism evidence="6 7">
    <name type="scientific">Pseudonocardia nematodicida</name>
    <dbReference type="NCBI Taxonomy" id="1206997"/>
    <lineage>
        <taxon>Bacteria</taxon>
        <taxon>Bacillati</taxon>
        <taxon>Actinomycetota</taxon>
        <taxon>Actinomycetes</taxon>
        <taxon>Pseudonocardiales</taxon>
        <taxon>Pseudonocardiaceae</taxon>
        <taxon>Pseudonocardia</taxon>
    </lineage>
</organism>
<dbReference type="InterPro" id="IPR036661">
    <property type="entry name" value="Luciferase-like_sf"/>
</dbReference>
<dbReference type="RefSeq" id="WP_349299740.1">
    <property type="nucleotide sequence ID" value="NZ_JBEDNQ010000008.1"/>
</dbReference>
<sequence>MNDTDPPPARTSAPTSPVEIGVRLPTSDPFGTGAFPVVDTATRADAAGLDAVWIGDHLSFHAPMLDSLVTLGAVAASTTRTRVGLAVLLAALREPVALAKQLATLQILSGGRLQLGIGVGGENPAEWAAAGVPTTERGRRTDVLLDALPDLLAGRPVDLPPPYDRSVPALTPAVAAPRLLIGGRSDAALRRTVRHDADWLAIWASADRVRRARERLDELAVGARRPRVVLDVFVAPGATAEDRTEGEQFLARTYGAAAAPAVARHLLDGSPDAVATALTVLHVAGADAFVLTPAALDPLRALDHVAAVVGRTREVLP</sequence>
<keyword evidence="7" id="KW-1185">Reference proteome</keyword>
<dbReference type="SUPFAM" id="SSF51679">
    <property type="entry name" value="Bacterial luciferase-like"/>
    <property type="match status" value="1"/>
</dbReference>
<comment type="caution">
    <text evidence="6">The sequence shown here is derived from an EMBL/GenBank/DDBJ whole genome shotgun (WGS) entry which is preliminary data.</text>
</comment>
<dbReference type="PANTHER" id="PTHR42847">
    <property type="entry name" value="ALKANESULFONATE MONOOXYGENASE"/>
    <property type="match status" value="1"/>
</dbReference>
<dbReference type="Proteomes" id="UP001494902">
    <property type="component" value="Unassembled WGS sequence"/>
</dbReference>
<proteinExistence type="predicted"/>
<keyword evidence="1" id="KW-0285">Flavoprotein</keyword>
<dbReference type="PANTHER" id="PTHR42847:SF4">
    <property type="entry name" value="ALKANESULFONATE MONOOXYGENASE-RELATED"/>
    <property type="match status" value="1"/>
</dbReference>
<dbReference type="Gene3D" id="3.20.20.30">
    <property type="entry name" value="Luciferase-like domain"/>
    <property type="match status" value="1"/>
</dbReference>
<evidence type="ECO:0000256" key="1">
    <source>
        <dbReference type="ARBA" id="ARBA00022630"/>
    </source>
</evidence>
<dbReference type="InterPro" id="IPR050172">
    <property type="entry name" value="SsuD_RutA_monooxygenase"/>
</dbReference>
<dbReference type="Pfam" id="PF00296">
    <property type="entry name" value="Bac_luciferase"/>
    <property type="match status" value="1"/>
</dbReference>
<evidence type="ECO:0000313" key="7">
    <source>
        <dbReference type="Proteomes" id="UP001494902"/>
    </source>
</evidence>
<evidence type="ECO:0000256" key="2">
    <source>
        <dbReference type="ARBA" id="ARBA00022643"/>
    </source>
</evidence>
<feature type="domain" description="Luciferase-like" evidence="5">
    <location>
        <begin position="37"/>
        <end position="247"/>
    </location>
</feature>
<evidence type="ECO:0000256" key="3">
    <source>
        <dbReference type="ARBA" id="ARBA00023002"/>
    </source>
</evidence>
<dbReference type="EMBL" id="JBEDNQ010000008">
    <property type="protein sequence ID" value="MEQ3552668.1"/>
    <property type="molecule type" value="Genomic_DNA"/>
</dbReference>
<gene>
    <name evidence="6" type="ORF">WIS52_19525</name>
</gene>
<keyword evidence="2" id="KW-0288">FMN</keyword>
<name>A0ABV1KDX9_9PSEU</name>
<reference evidence="6 7" key="1">
    <citation type="submission" date="2024-03" db="EMBL/GenBank/DDBJ databases">
        <title>Draft genome sequence of Pseudonocardia nematodicida JCM 31783.</title>
        <authorList>
            <person name="Butdee W."/>
            <person name="Duangmal K."/>
        </authorList>
    </citation>
    <scope>NUCLEOTIDE SEQUENCE [LARGE SCALE GENOMIC DNA]</scope>
    <source>
        <strain evidence="6 7">JCM 31783</strain>
    </source>
</reference>
<accession>A0ABV1KDX9</accession>
<evidence type="ECO:0000259" key="5">
    <source>
        <dbReference type="Pfam" id="PF00296"/>
    </source>
</evidence>
<keyword evidence="4" id="KW-0503">Monooxygenase</keyword>
<evidence type="ECO:0000313" key="6">
    <source>
        <dbReference type="EMBL" id="MEQ3552668.1"/>
    </source>
</evidence>
<dbReference type="InterPro" id="IPR011251">
    <property type="entry name" value="Luciferase-like_dom"/>
</dbReference>